<comment type="catalytic activity">
    <reaction evidence="11">
        <text>D-threo-isocitrate + NADP(+) = 2-oxoglutarate + CO2 + NADPH</text>
        <dbReference type="Rhea" id="RHEA:19629"/>
        <dbReference type="ChEBI" id="CHEBI:15562"/>
        <dbReference type="ChEBI" id="CHEBI:16526"/>
        <dbReference type="ChEBI" id="CHEBI:16810"/>
        <dbReference type="ChEBI" id="CHEBI:57783"/>
        <dbReference type="ChEBI" id="CHEBI:58349"/>
        <dbReference type="EC" id="1.1.1.42"/>
    </reaction>
</comment>
<feature type="binding site" evidence="13">
    <location>
        <position position="349"/>
    </location>
    <ligand>
        <name>NADP(+)</name>
        <dbReference type="ChEBI" id="CHEBI:58349"/>
    </ligand>
</feature>
<evidence type="ECO:0000256" key="17">
    <source>
        <dbReference type="RuleBase" id="RU004446"/>
    </source>
</evidence>
<keyword evidence="6 17" id="KW-0479">Metal-binding</keyword>
<dbReference type="AlphaFoldDB" id="A0A445MZ65"/>
<evidence type="ECO:0000256" key="16">
    <source>
        <dbReference type="PIRSR" id="PIRSR604439-5"/>
    </source>
</evidence>
<dbReference type="InterPro" id="IPR019818">
    <property type="entry name" value="IsoCit/isopropylmalate_DH_CS"/>
</dbReference>
<evidence type="ECO:0000256" key="14">
    <source>
        <dbReference type="PIRSR" id="PIRSR604439-3"/>
    </source>
</evidence>
<feature type="site" description="Critical for catalysis" evidence="15">
    <location>
        <position position="155"/>
    </location>
</feature>
<evidence type="ECO:0000256" key="7">
    <source>
        <dbReference type="ARBA" id="ARBA00022842"/>
    </source>
</evidence>
<feature type="binding site" evidence="12">
    <location>
        <position position="148"/>
    </location>
    <ligand>
        <name>D-threo-isocitrate</name>
        <dbReference type="ChEBI" id="CHEBI:15562"/>
    </ligand>
</feature>
<evidence type="ECO:0000256" key="6">
    <source>
        <dbReference type="ARBA" id="ARBA00022723"/>
    </source>
</evidence>
<dbReference type="GO" id="GO:0051287">
    <property type="term" value="F:NAD binding"/>
    <property type="evidence" value="ECO:0007669"/>
    <property type="project" value="InterPro"/>
</dbReference>
<feature type="binding site" evidence="13">
    <location>
        <position position="392"/>
    </location>
    <ligand>
        <name>NADP(+)</name>
        <dbReference type="ChEBI" id="CHEBI:58349"/>
    </ligand>
</feature>
<feature type="site" description="Critical for catalysis" evidence="15">
    <location>
        <position position="226"/>
    </location>
</feature>
<evidence type="ECO:0000256" key="10">
    <source>
        <dbReference type="ARBA" id="ARBA00023211"/>
    </source>
</evidence>
<dbReference type="GO" id="GO:0000287">
    <property type="term" value="F:magnesium ion binding"/>
    <property type="evidence" value="ECO:0007669"/>
    <property type="project" value="InterPro"/>
</dbReference>
<keyword evidence="8 13" id="KW-0521">NADP</keyword>
<dbReference type="PANTHER" id="PTHR43504">
    <property type="entry name" value="ISOCITRATE DEHYDROGENASE [NADP]"/>
    <property type="match status" value="1"/>
</dbReference>
<dbReference type="InterPro" id="IPR024084">
    <property type="entry name" value="IsoPropMal-DH-like_dom"/>
</dbReference>
<feature type="binding site" evidence="13">
    <location>
        <position position="388"/>
    </location>
    <ligand>
        <name>NADP(+)</name>
        <dbReference type="ChEBI" id="CHEBI:58349"/>
    </ligand>
</feature>
<evidence type="ECO:0000256" key="8">
    <source>
        <dbReference type="ARBA" id="ARBA00022857"/>
    </source>
</evidence>
<evidence type="ECO:0000256" key="2">
    <source>
        <dbReference type="ARBA" id="ARBA00007769"/>
    </source>
</evidence>
<evidence type="ECO:0000256" key="5">
    <source>
        <dbReference type="ARBA" id="ARBA00022532"/>
    </source>
</evidence>
<gene>
    <name evidence="19" type="primary">icd</name>
    <name evidence="19" type="ORF">PITCH_A290046</name>
</gene>
<dbReference type="GO" id="GO:0006099">
    <property type="term" value="P:tricarboxylic acid cycle"/>
    <property type="evidence" value="ECO:0007669"/>
    <property type="project" value="UniProtKB-UniRule"/>
</dbReference>
<dbReference type="InterPro" id="IPR004439">
    <property type="entry name" value="Isocitrate_DH_NADP_dimer_prok"/>
</dbReference>
<comment type="cofactor">
    <cofactor evidence="1">
        <name>Mn(2+)</name>
        <dbReference type="ChEBI" id="CHEBI:29035"/>
    </cofactor>
</comment>
<feature type="modified residue" description="Phosphoserine" evidence="16">
    <location>
        <position position="108"/>
    </location>
</feature>
<evidence type="ECO:0000256" key="13">
    <source>
        <dbReference type="PIRSR" id="PIRSR604439-2"/>
    </source>
</evidence>
<feature type="binding site" evidence="13">
    <location>
        <begin position="336"/>
        <end position="342"/>
    </location>
    <ligand>
        <name>NADP(+)</name>
        <dbReference type="ChEBI" id="CHEBI:58349"/>
    </ligand>
</feature>
<proteinExistence type="inferred from homology"/>
<evidence type="ECO:0000256" key="3">
    <source>
        <dbReference type="ARBA" id="ARBA00011738"/>
    </source>
</evidence>
<dbReference type="EC" id="1.1.1.42" evidence="17"/>
<comment type="cofactor">
    <cofactor evidence="14">
        <name>Mg(2+)</name>
        <dbReference type="ChEBI" id="CHEBI:18420"/>
    </cofactor>
    <cofactor evidence="14">
        <name>Mn(2+)</name>
        <dbReference type="ChEBI" id="CHEBI:29035"/>
    </cofactor>
    <text evidence="14">Binds 1 Mg(2+) or Mn(2+) ion per subunit.</text>
</comment>
<reference evidence="19" key="1">
    <citation type="submission" date="2018-01" db="EMBL/GenBank/DDBJ databases">
        <authorList>
            <person name="Regsiter A."/>
            <person name="William W."/>
        </authorList>
    </citation>
    <scope>NUCLEOTIDE SEQUENCE</scope>
    <source>
        <strain evidence="19">TRIP AH-1</strain>
    </source>
</reference>
<feature type="binding site" evidence="12">
    <location>
        <position position="108"/>
    </location>
    <ligand>
        <name>D-threo-isocitrate</name>
        <dbReference type="ChEBI" id="CHEBI:15562"/>
    </ligand>
</feature>
<protein>
    <recommendedName>
        <fullName evidence="17">Isocitrate dehydrogenase [NADP]</fullName>
        <ecNumber evidence="17">1.1.1.42</ecNumber>
    </recommendedName>
</protein>
<keyword evidence="7 14" id="KW-0460">Magnesium</keyword>
<organism evidence="19">
    <name type="scientific">uncultured Desulfobacterium sp</name>
    <dbReference type="NCBI Taxonomy" id="201089"/>
    <lineage>
        <taxon>Bacteria</taxon>
        <taxon>Pseudomonadati</taxon>
        <taxon>Thermodesulfobacteriota</taxon>
        <taxon>Desulfobacteria</taxon>
        <taxon>Desulfobacterales</taxon>
        <taxon>Desulfobacteriaceae</taxon>
        <taxon>Desulfobacterium</taxon>
        <taxon>environmental samples</taxon>
    </lineage>
</organism>
<dbReference type="Gene3D" id="3.40.718.10">
    <property type="entry name" value="Isopropylmalate Dehydrogenase"/>
    <property type="match status" value="1"/>
</dbReference>
<comment type="subunit">
    <text evidence="3">Homodimer.</text>
</comment>
<feature type="binding site" evidence="12">
    <location>
        <position position="114"/>
    </location>
    <ligand>
        <name>D-threo-isocitrate</name>
        <dbReference type="ChEBI" id="CHEBI:15562"/>
    </ligand>
</feature>
<dbReference type="PROSITE" id="PS00470">
    <property type="entry name" value="IDH_IMDH"/>
    <property type="match status" value="1"/>
</dbReference>
<evidence type="ECO:0000256" key="1">
    <source>
        <dbReference type="ARBA" id="ARBA00001936"/>
    </source>
</evidence>
<accession>A0A445MZ65</accession>
<feature type="modified residue" description="N6-succinyllysine" evidence="16">
    <location>
        <position position="95"/>
    </location>
</feature>
<dbReference type="PANTHER" id="PTHR43504:SF1">
    <property type="entry name" value="ISOCITRATE DEHYDROGENASE [NADP]"/>
    <property type="match status" value="1"/>
</dbReference>
<keyword evidence="10 14" id="KW-0464">Manganese</keyword>
<keyword evidence="9 19" id="KW-0560">Oxidoreductase</keyword>
<sequence length="420" mass="46170">MDNRGQRIEWDERGRPIFPDNPVIPYILGDGVGPDIWAAARPIFDKAIGTAYQGKRSVSWREVLAGEKAQNALGVNDPLPENTIDEISFFGVAIKGPLSTAVGTGFRSINVAIRQRLDLYACVRPVRHIPGCPSPVRYPERLDVVIFRENTEDVYAGIEWPAGSSAAREILADINRRIEKSGIKPVLLESAVGIKPMSEFNTSRLVSKAIRYAIENERKSITLVHKGNIMKFTEGAFCDWGYKTAREHFPDETITEIELYEKFGGKRPDGVVVVKDRIADAMFQQLLLRPEDYDVIVAPNLNGDYLSDAAAAQVGGLGMSPGANIGDRCAVFEATHGSAPKYAGQDKVNPGSLILSGAEMFKFIGWHEAADLIVCALTDTVENKIVTYDLARQMEGAIEVKCSEFGAEILKRISQGNKNK</sequence>
<evidence type="ECO:0000256" key="11">
    <source>
        <dbReference type="ARBA" id="ARBA00023554"/>
    </source>
</evidence>
<dbReference type="SUPFAM" id="SSF53659">
    <property type="entry name" value="Isocitrate/Isopropylmalate dehydrogenase-like"/>
    <property type="match status" value="1"/>
</dbReference>
<dbReference type="Pfam" id="PF00180">
    <property type="entry name" value="Iso_dh"/>
    <property type="match status" value="1"/>
</dbReference>
<evidence type="ECO:0000256" key="9">
    <source>
        <dbReference type="ARBA" id="ARBA00023002"/>
    </source>
</evidence>
<evidence type="ECO:0000256" key="4">
    <source>
        <dbReference type="ARBA" id="ARBA00022435"/>
    </source>
</evidence>
<evidence type="ECO:0000256" key="12">
    <source>
        <dbReference type="PIRSR" id="PIRSR604439-1"/>
    </source>
</evidence>
<evidence type="ECO:0000259" key="18">
    <source>
        <dbReference type="SMART" id="SM01329"/>
    </source>
</evidence>
<evidence type="ECO:0000256" key="15">
    <source>
        <dbReference type="PIRSR" id="PIRSR604439-4"/>
    </source>
</evidence>
<keyword evidence="5 17" id="KW-0816">Tricarboxylic acid cycle</keyword>
<evidence type="ECO:0000313" key="19">
    <source>
        <dbReference type="EMBL" id="SPD74662.1"/>
    </source>
</evidence>
<dbReference type="NCBIfam" id="NF005425">
    <property type="entry name" value="PRK07006.1"/>
    <property type="match status" value="1"/>
</dbReference>
<dbReference type="GO" id="GO:0004450">
    <property type="term" value="F:isocitrate dehydrogenase (NADP+) activity"/>
    <property type="evidence" value="ECO:0007669"/>
    <property type="project" value="UniProtKB-UniRule"/>
</dbReference>
<dbReference type="SMART" id="SM01329">
    <property type="entry name" value="Iso_dh"/>
    <property type="match status" value="1"/>
</dbReference>
<feature type="domain" description="Isopropylmalate dehydrogenase-like" evidence="18">
    <location>
        <begin position="23"/>
        <end position="409"/>
    </location>
</feature>
<name>A0A445MZ65_9BACT</name>
<dbReference type="NCBIfam" id="TIGR00183">
    <property type="entry name" value="prok_nadp_idh"/>
    <property type="match status" value="1"/>
</dbReference>
<comment type="similarity">
    <text evidence="2">Belongs to the isocitrate and isopropylmalate dehydrogenases family.</text>
</comment>
<feature type="binding site" evidence="12">
    <location>
        <position position="110"/>
    </location>
    <ligand>
        <name>D-threo-isocitrate</name>
        <dbReference type="ChEBI" id="CHEBI:15562"/>
    </ligand>
</feature>
<keyword evidence="4 17" id="KW-0329">Glyoxylate bypass</keyword>
<dbReference type="GO" id="GO:0006097">
    <property type="term" value="P:glyoxylate cycle"/>
    <property type="evidence" value="ECO:0007669"/>
    <property type="project" value="UniProtKB-KW"/>
</dbReference>
<feature type="binding site" evidence="14">
    <location>
        <position position="304"/>
    </location>
    <ligand>
        <name>Mg(2+)</name>
        <dbReference type="ChEBI" id="CHEBI:18420"/>
    </ligand>
</feature>
<feature type="binding site" evidence="12">
    <location>
        <position position="124"/>
    </location>
    <ligand>
        <name>D-threo-isocitrate</name>
        <dbReference type="ChEBI" id="CHEBI:15562"/>
    </ligand>
</feature>
<dbReference type="EMBL" id="OJIN01000169">
    <property type="protein sequence ID" value="SPD74662.1"/>
    <property type="molecule type" value="Genomic_DNA"/>
</dbReference>